<dbReference type="Gene3D" id="3.40.50.300">
    <property type="entry name" value="P-loop containing nucleotide triphosphate hydrolases"/>
    <property type="match status" value="1"/>
</dbReference>
<reference evidence="4 5" key="2">
    <citation type="journal article" date="1998" name="Adv. Virus Res.">
        <title>Viruses in marine brown algae.</title>
        <authorList>
            <person name="Muller D.G."/>
            <person name="Kapp M."/>
            <person name="Knippers R."/>
        </authorList>
    </citation>
    <scope>NUCLEOTIDE SEQUENCE [LARGE SCALE GENOMIC DNA]</scope>
    <source>
        <strain evidence="5">Isolate New Zealand/Kaikoura/1988</strain>
    </source>
</reference>
<gene>
    <name evidence="4" type="primary">ORF 109</name>
</gene>
<reference evidence="4 5" key="3">
    <citation type="journal article" date="2000" name="Virology">
        <title>Characterization and immunolocalization of major structural proteins in the brown algal virus EsV-1.</title>
        <authorList>
            <person name="Delaroque N."/>
            <person name="Wolf S."/>
            <person name="Muller D.G."/>
            <person name="Knippers R."/>
        </authorList>
    </citation>
    <scope>NUCLEOTIDE SEQUENCE [LARGE SCALE GENOMIC DNA]</scope>
    <source>
        <strain evidence="5">Isolate New Zealand/Kaikoura/1988</strain>
    </source>
</reference>
<dbReference type="KEGG" id="vg:920771"/>
<evidence type="ECO:0000313" key="5">
    <source>
        <dbReference type="Proteomes" id="UP000000864"/>
    </source>
</evidence>
<dbReference type="GO" id="GO:0005524">
    <property type="term" value="F:ATP binding"/>
    <property type="evidence" value="ECO:0007669"/>
    <property type="project" value="UniProtKB-KW"/>
</dbReference>
<evidence type="ECO:0000313" key="4">
    <source>
        <dbReference type="EMBL" id="AAK14527.1"/>
    </source>
</evidence>
<dbReference type="Pfam" id="PF19263">
    <property type="entry name" value="DUF5906"/>
    <property type="match status" value="1"/>
</dbReference>
<dbReference type="InterPro" id="IPR014818">
    <property type="entry name" value="Phage/plasmid_primase_P4_C"/>
</dbReference>
<dbReference type="Pfam" id="PF08706">
    <property type="entry name" value="D5_N"/>
    <property type="match status" value="1"/>
</dbReference>
<evidence type="ECO:0000259" key="3">
    <source>
        <dbReference type="PROSITE" id="PS51206"/>
    </source>
</evidence>
<name>Q8QNG9_ESV1K</name>
<organismHost>
    <name type="scientific">Ectocarpus siliculosus</name>
    <name type="common">Brown alga</name>
    <name type="synonym">Conferva siliculosa</name>
    <dbReference type="NCBI Taxonomy" id="2880"/>
</organismHost>
<dbReference type="PROSITE" id="PS51206">
    <property type="entry name" value="SF3_HELICASE_1"/>
    <property type="match status" value="1"/>
</dbReference>
<keyword evidence="1" id="KW-0547">Nucleotide-binding</keyword>
<organism evidence="4 5">
    <name type="scientific">Ectocarpus siliculosus virus 1 (isolate New Zealand/Kaikoura/1988)</name>
    <name type="common">EsV-1</name>
    <dbReference type="NCBI Taxonomy" id="654926"/>
    <lineage>
        <taxon>Viruses</taxon>
        <taxon>Varidnaviria</taxon>
        <taxon>Bamfordvirae</taxon>
        <taxon>Nucleocytoviricota</taxon>
        <taxon>Megaviricetes</taxon>
        <taxon>Algavirales</taxon>
        <taxon>Phycodnaviridae</taxon>
        <taxon>Phaeovirus</taxon>
        <taxon>Phaeovirus unasiliculosus</taxon>
        <taxon>Ectocarpus siliculosus virus 1</taxon>
    </lineage>
</organism>
<keyword evidence="5" id="KW-1185">Reference proteome</keyword>
<dbReference type="InterPro" id="IPR014015">
    <property type="entry name" value="Helicase_SF3_DNA-vir"/>
</dbReference>
<reference evidence="4 5" key="4">
    <citation type="journal article" date="2000" name="Virology">
        <title>The brown algal virus EsV-1 particle contains a putative hybrid histidine kinase.</title>
        <authorList>
            <person name="Delaroque N."/>
            <person name="Wolf S."/>
            <person name="Muller D.G."/>
            <person name="Knippers R."/>
        </authorList>
    </citation>
    <scope>NUCLEOTIDE SEQUENCE [LARGE SCALE GENOMIC DNA]</scope>
    <source>
        <strain evidence="5">Isolate New Zealand/Kaikoura/1988</strain>
    </source>
</reference>
<dbReference type="EMBL" id="AF204951">
    <property type="protein sequence ID" value="AAK14527.1"/>
    <property type="molecule type" value="Genomic_DNA"/>
</dbReference>
<feature type="domain" description="SF3 helicase" evidence="3">
    <location>
        <begin position="308"/>
        <end position="466"/>
    </location>
</feature>
<accession>Q8QNG9</accession>
<dbReference type="InterPro" id="IPR045455">
    <property type="entry name" value="NrS-1_pol-like_helicase"/>
</dbReference>
<dbReference type="Proteomes" id="UP000000864">
    <property type="component" value="Segment"/>
</dbReference>
<evidence type="ECO:0000256" key="2">
    <source>
        <dbReference type="ARBA" id="ARBA00022840"/>
    </source>
</evidence>
<sequence length="606" mass="70599">MDVVNAHDDEEQEFRSKEEILGKFDDIEQRWKVDPTPEGFQSIMNIFQVTCAEDLVPERINEIHHADWNLYIDLRDELTHRCDDELTDEEKERFSRFQETIFHAHQSMMMFMRSANCNGSFPAPVTPETIFWYSPLSKNDMTPYHYLLLFLLGELSRRRYRRFNGFVYRQVFIGSFPTHAWEELCEIKGIVRFLCDKETHCEMWKHCNMGGNYEQCVKYLANCCDLEFPDLNAKRRVWSFNDGIYDATEDTFTTYDQEIDEHLVSCKIIYKDFYDVYFSTPSRAADKLNFSQLKTPLFDSIFQPQRWDQDMLWWMYVFVGRLFYEVSELDSWQVIPFMKGVAGTGKSTVIKVIQMMYNRADVGVISNNIEKKFGLSTIYNKTIFVVPELKGDFAMDQADFQSMVTGETLSMPVKNGSPITGVWTTPGIMAGNESAKWEDKSGSISRRIVVFPFSHKVPEDKVNPGLMDEIQDTELPAIIRKSALAYRDAVQRFGNGDIWQALPSRIREQKKKLQYSTNPLFAFINSDNVSLSDEEYTLESIFVTKLKSFAALKFPHSTITFNEDFYSYIFGDFGLSIRKETLPWPRSSTTNVQTQNYLFGCKICDV</sequence>
<protein>
    <submittedName>
        <fullName evidence="4">EsV-1-109</fullName>
    </submittedName>
</protein>
<dbReference type="InterPro" id="IPR027417">
    <property type="entry name" value="P-loop_NTPase"/>
</dbReference>
<evidence type="ECO:0000256" key="1">
    <source>
        <dbReference type="ARBA" id="ARBA00022741"/>
    </source>
</evidence>
<dbReference type="SUPFAM" id="SSF52540">
    <property type="entry name" value="P-loop containing nucleoside triphosphate hydrolases"/>
    <property type="match status" value="1"/>
</dbReference>
<reference evidence="4 5" key="1">
    <citation type="journal article" date="1995" name="Virology">
        <title>Coat protein of the Ectocarpus siliculosus virus.</title>
        <authorList>
            <person name="Klein M."/>
            <person name="Lanka S.T."/>
            <person name="Knippers R."/>
            <person name="Muller D.G."/>
        </authorList>
    </citation>
    <scope>NUCLEOTIDE SEQUENCE [LARGE SCALE GENOMIC DNA]</scope>
    <source>
        <strain evidence="5">Isolate New Zealand/Kaikoura/1988</strain>
    </source>
</reference>
<keyword evidence="2" id="KW-0067">ATP-binding</keyword>
<proteinExistence type="predicted"/>